<dbReference type="PANTHER" id="PTHR23092">
    <property type="entry name" value="POLY(A) RNA POLYMERASE"/>
    <property type="match status" value="1"/>
</dbReference>
<evidence type="ECO:0000256" key="3">
    <source>
        <dbReference type="ARBA" id="ARBA00022723"/>
    </source>
</evidence>
<evidence type="ECO:0000259" key="6">
    <source>
        <dbReference type="Pfam" id="PF03828"/>
    </source>
</evidence>
<dbReference type="CDD" id="cd05402">
    <property type="entry name" value="NT_PAP_TUTase"/>
    <property type="match status" value="1"/>
</dbReference>
<dbReference type="GO" id="GO:0003729">
    <property type="term" value="F:mRNA binding"/>
    <property type="evidence" value="ECO:0007669"/>
    <property type="project" value="TreeGrafter"/>
</dbReference>
<feature type="region of interest" description="Disordered" evidence="5">
    <location>
        <begin position="1"/>
        <end position="56"/>
    </location>
</feature>
<evidence type="ECO:0000259" key="7">
    <source>
        <dbReference type="Pfam" id="PF22600"/>
    </source>
</evidence>
<dbReference type="Gene3D" id="1.10.1410.10">
    <property type="match status" value="1"/>
</dbReference>
<dbReference type="eggNOG" id="KOG1906">
    <property type="taxonomic scope" value="Eukaryota"/>
</dbReference>
<dbReference type="SUPFAM" id="SSF81301">
    <property type="entry name" value="Nucleotidyltransferase"/>
    <property type="match status" value="1"/>
</dbReference>
<dbReference type="SUPFAM" id="SSF81631">
    <property type="entry name" value="PAP/OAS1 substrate-binding domain"/>
    <property type="match status" value="1"/>
</dbReference>
<dbReference type="RefSeq" id="XP_007860646.1">
    <property type="nucleotide sequence ID" value="XM_007862455.1"/>
</dbReference>
<evidence type="ECO:0000313" key="8">
    <source>
        <dbReference type="EMBL" id="EPQ60182.1"/>
    </source>
</evidence>
<dbReference type="Gene3D" id="3.30.460.10">
    <property type="entry name" value="Beta Polymerase, domain 2"/>
    <property type="match status" value="1"/>
</dbReference>
<feature type="domain" description="Poly(A) RNA polymerase mitochondrial-like central palm" evidence="7">
    <location>
        <begin position="75"/>
        <end position="204"/>
    </location>
</feature>
<dbReference type="STRING" id="670483.S7QLF9"/>
<dbReference type="KEGG" id="gtr:GLOTRDRAFT_118556"/>
<evidence type="ECO:0000313" key="9">
    <source>
        <dbReference type="Proteomes" id="UP000030669"/>
    </source>
</evidence>
<dbReference type="HOGENOM" id="CLU_043842_0_0_1"/>
<evidence type="ECO:0000256" key="4">
    <source>
        <dbReference type="ARBA" id="ARBA00022842"/>
    </source>
</evidence>
<comment type="similarity">
    <text evidence="1">Belongs to the DNA polymerase type-B-like family.</text>
</comment>
<gene>
    <name evidence="8" type="ORF">GLOTRDRAFT_118556</name>
</gene>
<dbReference type="PANTHER" id="PTHR23092:SF15">
    <property type="entry name" value="INACTIVE NON-CANONICAL POLY(A) RNA POLYMERASE PROTEIN TRF4-2-RELATED"/>
    <property type="match status" value="1"/>
</dbReference>
<dbReference type="OrthoDB" id="273917at2759"/>
<name>S7QLF9_GLOTA</name>
<dbReference type="InterPro" id="IPR054708">
    <property type="entry name" value="MTPAP-like_central"/>
</dbReference>
<dbReference type="Proteomes" id="UP000030669">
    <property type="component" value="Unassembled WGS sequence"/>
</dbReference>
<dbReference type="InterPro" id="IPR043519">
    <property type="entry name" value="NT_sf"/>
</dbReference>
<dbReference type="GO" id="GO:0031123">
    <property type="term" value="P:RNA 3'-end processing"/>
    <property type="evidence" value="ECO:0007669"/>
    <property type="project" value="TreeGrafter"/>
</dbReference>
<dbReference type="GO" id="GO:0043634">
    <property type="term" value="P:polyadenylation-dependent ncRNA catabolic process"/>
    <property type="evidence" value="ECO:0007669"/>
    <property type="project" value="TreeGrafter"/>
</dbReference>
<dbReference type="GO" id="GO:0005730">
    <property type="term" value="C:nucleolus"/>
    <property type="evidence" value="ECO:0007669"/>
    <property type="project" value="TreeGrafter"/>
</dbReference>
<dbReference type="EC" id="2.7.7.19" evidence="2"/>
<dbReference type="GeneID" id="19300504"/>
<feature type="compositionally biased region" description="Pro residues" evidence="5">
    <location>
        <begin position="445"/>
        <end position="458"/>
    </location>
</feature>
<dbReference type="GO" id="GO:0046872">
    <property type="term" value="F:metal ion binding"/>
    <property type="evidence" value="ECO:0007669"/>
    <property type="project" value="UniProtKB-KW"/>
</dbReference>
<dbReference type="GO" id="GO:0031499">
    <property type="term" value="C:TRAMP complex"/>
    <property type="evidence" value="ECO:0007669"/>
    <property type="project" value="TreeGrafter"/>
</dbReference>
<keyword evidence="3" id="KW-0479">Metal-binding</keyword>
<feature type="domain" description="PAP-associated" evidence="6">
    <location>
        <begin position="267"/>
        <end position="317"/>
    </location>
</feature>
<dbReference type="Pfam" id="PF03828">
    <property type="entry name" value="PAP_assoc"/>
    <property type="match status" value="1"/>
</dbReference>
<dbReference type="InterPro" id="IPR002058">
    <property type="entry name" value="PAP_assoc"/>
</dbReference>
<dbReference type="OMA" id="LIGWLEM"/>
<protein>
    <recommendedName>
        <fullName evidence="2">polynucleotide adenylyltransferase</fullName>
        <ecNumber evidence="2">2.7.7.19</ecNumber>
    </recommendedName>
</protein>
<feature type="region of interest" description="Disordered" evidence="5">
    <location>
        <begin position="384"/>
        <end position="484"/>
    </location>
</feature>
<sequence length="484" mass="54707">MASTSMPLPDFIPLDDGVSHRAPPKHKLPDKPATETARKKRRRTSAEPGSFDDHSHTPWIDALGITEYESKEQRLHDEIVAFVKYVDPTPQETSARKLVIGRISEIVRERFRNSRVEVFGSIAQNLCLPDSIPGDKKEANRALFQLRNRFKDAGISEDAFVVSRARVPIINMSTTPAFGRSCKIDLSVNNNTGLHVIEVLKGYLEKMPALRPLILVLKGFLTQRKLNSAADAGLGSFALISMIISFLQLNPSKLPRDIIDQPIQNESLGRLLLDFFYYYGYTFPYRTSYISVTDAKLDLKETKGWFRTESPEALSIQSMIDPDRDIGSGTTRIEAIRVAFRQAFNTLNNFPFTISSANVLGNVLGFSGKTIAQREHLRQMIDSGALQRAIKPPNASRSRYPPRGSRGRSPAYAPRDYLAPPPQADYGHRPYYGPPSPAYDDYYRYPPPQYGPELPPHPYGDYGYNSRPSHTVSRDDYRRNRRQR</sequence>
<evidence type="ECO:0000256" key="1">
    <source>
        <dbReference type="ARBA" id="ARBA00008593"/>
    </source>
</evidence>
<dbReference type="AlphaFoldDB" id="S7QLF9"/>
<keyword evidence="9" id="KW-1185">Reference proteome</keyword>
<feature type="compositionally biased region" description="Low complexity" evidence="5">
    <location>
        <begin position="395"/>
        <end position="412"/>
    </location>
</feature>
<feature type="compositionally biased region" description="Basic and acidic residues" evidence="5">
    <location>
        <begin position="27"/>
        <end position="37"/>
    </location>
</feature>
<keyword evidence="8" id="KW-0808">Transferase</keyword>
<evidence type="ECO:0000256" key="5">
    <source>
        <dbReference type="SAM" id="MobiDB-lite"/>
    </source>
</evidence>
<dbReference type="EMBL" id="KB469296">
    <property type="protein sequence ID" value="EPQ60182.1"/>
    <property type="molecule type" value="Genomic_DNA"/>
</dbReference>
<dbReference type="InterPro" id="IPR045862">
    <property type="entry name" value="Trf4-like"/>
</dbReference>
<proteinExistence type="inferred from homology"/>
<dbReference type="Pfam" id="PF22600">
    <property type="entry name" value="MTPAP-like_central"/>
    <property type="match status" value="1"/>
</dbReference>
<keyword evidence="4" id="KW-0460">Magnesium</keyword>
<evidence type="ECO:0000256" key="2">
    <source>
        <dbReference type="ARBA" id="ARBA00012388"/>
    </source>
</evidence>
<organism evidence="8 9">
    <name type="scientific">Gloeophyllum trabeum (strain ATCC 11539 / FP-39264 / Madison 617)</name>
    <name type="common">Brown rot fungus</name>
    <dbReference type="NCBI Taxonomy" id="670483"/>
    <lineage>
        <taxon>Eukaryota</taxon>
        <taxon>Fungi</taxon>
        <taxon>Dikarya</taxon>
        <taxon>Basidiomycota</taxon>
        <taxon>Agaricomycotina</taxon>
        <taxon>Agaricomycetes</taxon>
        <taxon>Gloeophyllales</taxon>
        <taxon>Gloeophyllaceae</taxon>
        <taxon>Gloeophyllum</taxon>
    </lineage>
</organism>
<accession>S7QLF9</accession>
<dbReference type="GO" id="GO:0010605">
    <property type="term" value="P:negative regulation of macromolecule metabolic process"/>
    <property type="evidence" value="ECO:0007669"/>
    <property type="project" value="UniProtKB-ARBA"/>
</dbReference>
<reference evidence="8 9" key="1">
    <citation type="journal article" date="2012" name="Science">
        <title>The Paleozoic origin of enzymatic lignin decomposition reconstructed from 31 fungal genomes.</title>
        <authorList>
            <person name="Floudas D."/>
            <person name="Binder M."/>
            <person name="Riley R."/>
            <person name="Barry K."/>
            <person name="Blanchette R.A."/>
            <person name="Henrissat B."/>
            <person name="Martinez A.T."/>
            <person name="Otillar R."/>
            <person name="Spatafora J.W."/>
            <person name="Yadav J.S."/>
            <person name="Aerts A."/>
            <person name="Benoit I."/>
            <person name="Boyd A."/>
            <person name="Carlson A."/>
            <person name="Copeland A."/>
            <person name="Coutinho P.M."/>
            <person name="de Vries R.P."/>
            <person name="Ferreira P."/>
            <person name="Findley K."/>
            <person name="Foster B."/>
            <person name="Gaskell J."/>
            <person name="Glotzer D."/>
            <person name="Gorecki P."/>
            <person name="Heitman J."/>
            <person name="Hesse C."/>
            <person name="Hori C."/>
            <person name="Igarashi K."/>
            <person name="Jurgens J.A."/>
            <person name="Kallen N."/>
            <person name="Kersten P."/>
            <person name="Kohler A."/>
            <person name="Kuees U."/>
            <person name="Kumar T.K.A."/>
            <person name="Kuo A."/>
            <person name="LaButti K."/>
            <person name="Larrondo L.F."/>
            <person name="Lindquist E."/>
            <person name="Ling A."/>
            <person name="Lombard V."/>
            <person name="Lucas S."/>
            <person name="Lundell T."/>
            <person name="Martin R."/>
            <person name="McLaughlin D.J."/>
            <person name="Morgenstern I."/>
            <person name="Morin E."/>
            <person name="Murat C."/>
            <person name="Nagy L.G."/>
            <person name="Nolan M."/>
            <person name="Ohm R.A."/>
            <person name="Patyshakuliyeva A."/>
            <person name="Rokas A."/>
            <person name="Ruiz-Duenas F.J."/>
            <person name="Sabat G."/>
            <person name="Salamov A."/>
            <person name="Samejima M."/>
            <person name="Schmutz J."/>
            <person name="Slot J.C."/>
            <person name="St John F."/>
            <person name="Stenlid J."/>
            <person name="Sun H."/>
            <person name="Sun S."/>
            <person name="Syed K."/>
            <person name="Tsang A."/>
            <person name="Wiebenga A."/>
            <person name="Young D."/>
            <person name="Pisabarro A."/>
            <person name="Eastwood D.C."/>
            <person name="Martin F."/>
            <person name="Cullen D."/>
            <person name="Grigoriev I.V."/>
            <person name="Hibbett D.S."/>
        </authorList>
    </citation>
    <scope>NUCLEOTIDE SEQUENCE [LARGE SCALE GENOMIC DNA]</scope>
    <source>
        <strain evidence="8 9">ATCC 11539</strain>
    </source>
</reference>
<dbReference type="GO" id="GO:1990817">
    <property type="term" value="F:poly(A) RNA polymerase activity"/>
    <property type="evidence" value="ECO:0007669"/>
    <property type="project" value="UniProtKB-EC"/>
</dbReference>